<sequence length="200" mass="22040">MHGKSWLTLFALAILLIATGRAVAQEAPLPKPDVLTEEAIFTPNKLSSYDNIVIKDFTTDGAEYSRVDDEEKTKIDAMKPLLVSTIAESLAMQLKERKLFKQVARNQGLPGKTVVLEGAITEFNAGSRALKFFVGFGAGKAYLKVKGRLIDGQSGKELATFEDRETGYRGAMGMESYEDLFPHQAKSIGENIANFIEKLY</sequence>
<dbReference type="EMBL" id="AP027151">
    <property type="protein sequence ID" value="BDV43472.1"/>
    <property type="molecule type" value="Genomic_DNA"/>
</dbReference>
<evidence type="ECO:0000313" key="2">
    <source>
        <dbReference type="EMBL" id="BDV43472.1"/>
    </source>
</evidence>
<dbReference type="RefSeq" id="WP_281999598.1">
    <property type="nucleotide sequence ID" value="NZ_AP027151.1"/>
</dbReference>
<dbReference type="Pfam" id="PF14366">
    <property type="entry name" value="DUF4410"/>
    <property type="match status" value="1"/>
</dbReference>
<accession>A0ABM8EM09</accession>
<organism evidence="2 3">
    <name type="scientific">Geotalea uraniireducens</name>
    <dbReference type="NCBI Taxonomy" id="351604"/>
    <lineage>
        <taxon>Bacteria</taxon>
        <taxon>Pseudomonadati</taxon>
        <taxon>Thermodesulfobacteriota</taxon>
        <taxon>Desulfuromonadia</taxon>
        <taxon>Geobacterales</taxon>
        <taxon>Geobacteraceae</taxon>
        <taxon>Geotalea</taxon>
    </lineage>
</organism>
<dbReference type="InterPro" id="IPR025522">
    <property type="entry name" value="DUF4410"/>
</dbReference>
<keyword evidence="3" id="KW-1185">Reference proteome</keyword>
<evidence type="ECO:0000313" key="3">
    <source>
        <dbReference type="Proteomes" id="UP001317705"/>
    </source>
</evidence>
<protein>
    <recommendedName>
        <fullName evidence="4">DUF4410 domain-containing protein</fullName>
    </recommendedName>
</protein>
<feature type="signal peptide" evidence="1">
    <location>
        <begin position="1"/>
        <end position="24"/>
    </location>
</feature>
<keyword evidence="1" id="KW-0732">Signal</keyword>
<feature type="chain" id="PRO_5046571562" description="DUF4410 domain-containing protein" evidence="1">
    <location>
        <begin position="25"/>
        <end position="200"/>
    </location>
</feature>
<proteinExistence type="predicted"/>
<reference evidence="2 3" key="1">
    <citation type="submission" date="2022-12" db="EMBL/GenBank/DDBJ databases">
        <title>Polyphasic characterization of Geotalea uranireducens NIT-SL11 newly isolated from a complex of sewage sludge and microbially reduced graphene oxide.</title>
        <authorList>
            <person name="Xie L."/>
            <person name="Yoshida N."/>
            <person name="Meng L."/>
        </authorList>
    </citation>
    <scope>NUCLEOTIDE SEQUENCE [LARGE SCALE GENOMIC DNA]</scope>
    <source>
        <strain evidence="2 3">NIT-SL11</strain>
    </source>
</reference>
<dbReference type="Proteomes" id="UP001317705">
    <property type="component" value="Chromosome"/>
</dbReference>
<evidence type="ECO:0000256" key="1">
    <source>
        <dbReference type="SAM" id="SignalP"/>
    </source>
</evidence>
<gene>
    <name evidence="2" type="ORF">GURASL_23950</name>
</gene>
<name>A0ABM8EM09_9BACT</name>
<evidence type="ECO:0008006" key="4">
    <source>
        <dbReference type="Google" id="ProtNLM"/>
    </source>
</evidence>